<dbReference type="InterPro" id="IPR029063">
    <property type="entry name" value="SAM-dependent_MTases_sf"/>
</dbReference>
<organism evidence="2 3">
    <name type="scientific">Spongiactinospora rosea</name>
    <dbReference type="NCBI Taxonomy" id="2248750"/>
    <lineage>
        <taxon>Bacteria</taxon>
        <taxon>Bacillati</taxon>
        <taxon>Actinomycetota</taxon>
        <taxon>Actinomycetes</taxon>
        <taxon>Streptosporangiales</taxon>
        <taxon>Streptosporangiaceae</taxon>
        <taxon>Spongiactinospora</taxon>
    </lineage>
</organism>
<dbReference type="Proteomes" id="UP000253303">
    <property type="component" value="Unassembled WGS sequence"/>
</dbReference>
<dbReference type="EMBL" id="QMEY01000006">
    <property type="protein sequence ID" value="RBQ18784.1"/>
    <property type="molecule type" value="Genomic_DNA"/>
</dbReference>
<dbReference type="InterPro" id="IPR006764">
    <property type="entry name" value="SAM_dep_MeTrfase_SAV2177_type"/>
</dbReference>
<dbReference type="SUPFAM" id="SSF53335">
    <property type="entry name" value="S-adenosyl-L-methionine-dependent methyltransferases"/>
    <property type="match status" value="1"/>
</dbReference>
<keyword evidence="3" id="KW-1185">Reference proteome</keyword>
<reference evidence="2 3" key="1">
    <citation type="submission" date="2018-06" db="EMBL/GenBank/DDBJ databases">
        <title>Sphaerisporangium craniellae sp. nov., isolated from a marine sponge in the South China Sea.</title>
        <authorList>
            <person name="Li L."/>
        </authorList>
    </citation>
    <scope>NUCLEOTIDE SEQUENCE [LARGE SCALE GENOMIC DNA]</scope>
    <source>
        <strain evidence="2 3">LHW63015</strain>
    </source>
</reference>
<evidence type="ECO:0000313" key="2">
    <source>
        <dbReference type="EMBL" id="RBQ18784.1"/>
    </source>
</evidence>
<dbReference type="GO" id="GO:0032259">
    <property type="term" value="P:methylation"/>
    <property type="evidence" value="ECO:0007669"/>
    <property type="project" value="UniProtKB-KW"/>
</dbReference>
<dbReference type="AlphaFoldDB" id="A0A366LZP6"/>
<dbReference type="Pfam" id="PF04672">
    <property type="entry name" value="Methyltransf_19"/>
    <property type="match status" value="1"/>
</dbReference>
<accession>A0A366LZP6</accession>
<keyword evidence="2" id="KW-0808">Transferase</keyword>
<dbReference type="CDD" id="cd02440">
    <property type="entry name" value="AdoMet_MTases"/>
    <property type="match status" value="1"/>
</dbReference>
<dbReference type="OrthoDB" id="3216820at2"/>
<evidence type="ECO:0000256" key="1">
    <source>
        <dbReference type="SAM" id="MobiDB-lite"/>
    </source>
</evidence>
<evidence type="ECO:0000313" key="3">
    <source>
        <dbReference type="Proteomes" id="UP000253303"/>
    </source>
</evidence>
<name>A0A366LZP6_9ACTN</name>
<protein>
    <submittedName>
        <fullName evidence="2">SAM-dependent methyltransferase</fullName>
    </submittedName>
</protein>
<gene>
    <name evidence="2" type="ORF">DP939_16315</name>
</gene>
<dbReference type="RefSeq" id="WP_113981569.1">
    <property type="nucleotide sequence ID" value="NZ_QMEY01000006.1"/>
</dbReference>
<feature type="region of interest" description="Disordered" evidence="1">
    <location>
        <begin position="1"/>
        <end position="20"/>
    </location>
</feature>
<dbReference type="Gene3D" id="3.40.50.150">
    <property type="entry name" value="Vaccinia Virus protein VP39"/>
    <property type="match status" value="1"/>
</dbReference>
<keyword evidence="2" id="KW-0489">Methyltransferase</keyword>
<dbReference type="PIRSF" id="PIRSF017393">
    <property type="entry name" value="MTase_SAV2177"/>
    <property type="match status" value="1"/>
</dbReference>
<sequence length="268" mass="29027">MPDAAQHDRPEPDLRTDRPHPARVYDHIIGGSTNFAADRQTAAAALATWPGLRTSMLANRACMRRMARHLAGLGMRQFLDIGAGIPASPNLHEVVQQAAPEARVLYVDNDPIVLAHARPLLSGAADGRTAYVQADMRSPAGLWQAPELRRTLDLDRPVALMVIAMLQFVDDAQGLVEALLAPLAPGSHLAITIPTADLAPESRHLAQEYTRGGIPMYLRGRAEVERLFTGLELLEPGVVPMPRWHPAPGEPPLPDTATNMYAAAARKP</sequence>
<dbReference type="GO" id="GO:0008168">
    <property type="term" value="F:methyltransferase activity"/>
    <property type="evidence" value="ECO:0007669"/>
    <property type="project" value="UniProtKB-KW"/>
</dbReference>
<comment type="caution">
    <text evidence="2">The sequence shown here is derived from an EMBL/GenBank/DDBJ whole genome shotgun (WGS) entry which is preliminary data.</text>
</comment>
<proteinExistence type="predicted"/>